<sequence length="232" mass="26020">MQLIYKWLCVEGSQSPASDSTHITHPYGCNPRTYSALNSEANLSSTPMHSIASSSKVKLENNASLSISLPLSPGASFYSIRQRRALIAPAIFKACLWREKPVPSGLNDAWQPRGIQPTRRQWQRRRQKSSLPATGKAEGFLRLHVLRESGAVQRKIAFGPSFDNLGWCQARRRRGDPDCQKWLTGRNHPACWAHHALPLQLVSRCAPVCVGDSTRLGRFHTHTGLVYNDNRR</sequence>
<organism evidence="1 2">
    <name type="scientific">Triplophysa rosa</name>
    <name type="common">Cave loach</name>
    <dbReference type="NCBI Taxonomy" id="992332"/>
    <lineage>
        <taxon>Eukaryota</taxon>
        <taxon>Metazoa</taxon>
        <taxon>Chordata</taxon>
        <taxon>Craniata</taxon>
        <taxon>Vertebrata</taxon>
        <taxon>Euteleostomi</taxon>
        <taxon>Actinopterygii</taxon>
        <taxon>Neopterygii</taxon>
        <taxon>Teleostei</taxon>
        <taxon>Ostariophysi</taxon>
        <taxon>Cypriniformes</taxon>
        <taxon>Nemacheilidae</taxon>
        <taxon>Triplophysa</taxon>
    </lineage>
</organism>
<dbReference type="Proteomes" id="UP001059041">
    <property type="component" value="Linkage Group LG15"/>
</dbReference>
<evidence type="ECO:0000313" key="2">
    <source>
        <dbReference type="Proteomes" id="UP001059041"/>
    </source>
</evidence>
<gene>
    <name evidence="1" type="ORF">IRJ41_010682</name>
</gene>
<proteinExistence type="predicted"/>
<protein>
    <submittedName>
        <fullName evidence="1">Uncharacterized protein</fullName>
    </submittedName>
</protein>
<reference evidence="1" key="1">
    <citation type="submission" date="2021-02" db="EMBL/GenBank/DDBJ databases">
        <title>Comparative genomics reveals that relaxation of natural selection precedes convergent phenotypic evolution of cavefish.</title>
        <authorList>
            <person name="Peng Z."/>
        </authorList>
    </citation>
    <scope>NUCLEOTIDE SEQUENCE</scope>
    <source>
        <tissue evidence="1">Muscle</tissue>
    </source>
</reference>
<dbReference type="AlphaFoldDB" id="A0A9W7TN70"/>
<dbReference type="EMBL" id="JAFHDT010000015">
    <property type="protein sequence ID" value="KAI7799751.1"/>
    <property type="molecule type" value="Genomic_DNA"/>
</dbReference>
<comment type="caution">
    <text evidence="1">The sequence shown here is derived from an EMBL/GenBank/DDBJ whole genome shotgun (WGS) entry which is preliminary data.</text>
</comment>
<accession>A0A9W7TN70</accession>
<evidence type="ECO:0000313" key="1">
    <source>
        <dbReference type="EMBL" id="KAI7799751.1"/>
    </source>
</evidence>
<name>A0A9W7TN70_TRIRA</name>
<keyword evidence="2" id="KW-1185">Reference proteome</keyword>